<keyword evidence="3" id="KW-1185">Reference proteome</keyword>
<dbReference type="InterPro" id="IPR015897">
    <property type="entry name" value="CHK_kinase-like"/>
</dbReference>
<comment type="caution">
    <text evidence="2">The sequence shown here is derived from an EMBL/GenBank/DDBJ whole genome shotgun (WGS) entry which is preliminary data.</text>
</comment>
<dbReference type="SMART" id="SM00587">
    <property type="entry name" value="CHK"/>
    <property type="match status" value="1"/>
</dbReference>
<accession>A0A7I9ZN93</accession>
<feature type="domain" description="CHK kinase-like" evidence="1">
    <location>
        <begin position="141"/>
        <end position="323"/>
    </location>
</feature>
<reference evidence="2 3" key="1">
    <citation type="journal article" date="2019" name="Emerg. Microbes Infect.">
        <title>Comprehensive subspecies identification of 175 nontuberculous mycobacteria species based on 7547 genomic profiles.</title>
        <authorList>
            <person name="Matsumoto Y."/>
            <person name="Kinjo T."/>
            <person name="Motooka D."/>
            <person name="Nabeya D."/>
            <person name="Jung N."/>
            <person name="Uechi K."/>
            <person name="Horii T."/>
            <person name="Iida T."/>
            <person name="Fujita J."/>
            <person name="Nakamura S."/>
        </authorList>
    </citation>
    <scope>NUCLEOTIDE SEQUENCE [LARGE SCALE GENOMIC DNA]</scope>
    <source>
        <strain evidence="2 3">JCM 30996</strain>
    </source>
</reference>
<dbReference type="PANTHER" id="PTHR23020">
    <property type="entry name" value="UNCHARACTERIZED NUCLEAR HORMONE RECEPTOR-RELATED"/>
    <property type="match status" value="1"/>
</dbReference>
<dbReference type="RefSeq" id="WP_163889518.1">
    <property type="nucleotide sequence ID" value="NZ_BLLB01000002.1"/>
</dbReference>
<dbReference type="InterPro" id="IPR002575">
    <property type="entry name" value="Aminoglycoside_PTrfase"/>
</dbReference>
<dbReference type="Gene3D" id="3.90.1200.10">
    <property type="match status" value="1"/>
</dbReference>
<dbReference type="PANTHER" id="PTHR23020:SF41">
    <property type="entry name" value="AMINOGLYCOSIDE PHOSPHOTRANSFERASE DOMAIN-CONTAINING PROTEIN"/>
    <property type="match status" value="1"/>
</dbReference>
<gene>
    <name evidence="2" type="ORF">MHIP_30030</name>
</gene>
<keyword evidence="2" id="KW-0808">Transferase</keyword>
<evidence type="ECO:0000313" key="2">
    <source>
        <dbReference type="EMBL" id="GFH02520.1"/>
    </source>
</evidence>
<dbReference type="SUPFAM" id="SSF56112">
    <property type="entry name" value="Protein kinase-like (PK-like)"/>
    <property type="match status" value="1"/>
</dbReference>
<dbReference type="InterPro" id="IPR011009">
    <property type="entry name" value="Kinase-like_dom_sf"/>
</dbReference>
<evidence type="ECO:0000313" key="3">
    <source>
        <dbReference type="Proteomes" id="UP000465304"/>
    </source>
</evidence>
<dbReference type="Proteomes" id="UP000465304">
    <property type="component" value="Unassembled WGS sequence"/>
</dbReference>
<dbReference type="AlphaFoldDB" id="A0A7I9ZN93"/>
<evidence type="ECO:0000259" key="1">
    <source>
        <dbReference type="SMART" id="SM00587"/>
    </source>
</evidence>
<proteinExistence type="predicted"/>
<dbReference type="EMBL" id="BLLB01000002">
    <property type="protein sequence ID" value="GFH02520.1"/>
    <property type="molecule type" value="Genomic_DNA"/>
</dbReference>
<dbReference type="Pfam" id="PF01636">
    <property type="entry name" value="APH"/>
    <property type="match status" value="1"/>
</dbReference>
<dbReference type="GO" id="GO:0016740">
    <property type="term" value="F:transferase activity"/>
    <property type="evidence" value="ECO:0007669"/>
    <property type="project" value="UniProtKB-KW"/>
</dbReference>
<sequence>MSVLENRIAPVAGLAAHLGRGVGRIATDAAIGRLRSMPRTVGDLDALTMSQLTGRVVTSVTLLGGDAGTSSRARLALTGADVPATVFVKMAAETVATRLMGELGNLADTETRFYRQLAPQLTGVPLCYGSQFDPWTGRFVLVLEDLADLSISAAPCEFPDTLHPIDPDRAASVVELLARLHATYWERLPAQAGRGPLGWLYTASADSASMLTGPLLKTSSRRLAERTDLPLERGRFIDEHYRAVASLVDRPPHTVMHGDAHPGNLYFRNGQAGLLDWQAVRRGHPGRELAYTLVTSMTSEQRQATQRDLLDVYRDALAGAGGPELDRDELWDRYRQGALYPYVAAVITAGMGGMQAEDIAMKGVERSLAALEDLDTVALLEKAL</sequence>
<organism evidence="2 3">
    <name type="scientific">Mycolicibacterium hippocampi</name>
    <dbReference type="NCBI Taxonomy" id="659824"/>
    <lineage>
        <taxon>Bacteria</taxon>
        <taxon>Bacillati</taxon>
        <taxon>Actinomycetota</taxon>
        <taxon>Actinomycetes</taxon>
        <taxon>Mycobacteriales</taxon>
        <taxon>Mycobacteriaceae</taxon>
        <taxon>Mycolicibacterium</taxon>
    </lineage>
</organism>
<dbReference type="InterPro" id="IPR052961">
    <property type="entry name" value="Oxido-Kinase-like_Enzymes"/>
</dbReference>
<name>A0A7I9ZN93_9MYCO</name>
<protein>
    <submittedName>
        <fullName evidence="2">Phosphotransferase</fullName>
    </submittedName>
</protein>